<dbReference type="Gene3D" id="3.40.50.1860">
    <property type="match status" value="2"/>
</dbReference>
<dbReference type="InterPro" id="IPR001920">
    <property type="entry name" value="Asp/Glu_race"/>
</dbReference>
<evidence type="ECO:0000313" key="4">
    <source>
        <dbReference type="Proteomes" id="UP000681526"/>
    </source>
</evidence>
<sequence>MKTIGLLGGMSWQSTIDYYRILNEEVARRLGGLHSAKLVMYSVDFSGIAEMQRRGEWDAAGAVLAEAARNLERAGADMVLIGANTMHLVADAVQQAVRIPLVHIADATADRVRQAGLTRVGLLGTRYTMEKDFLKDRLASHGLTVYVPDAEDREEVHRIIYEELCLGIITEESRKRVTEAAERLVGQGAEGILLSCTELPLLIRPGDLSVPDFDTTRIHAERAVELALSE</sequence>
<dbReference type="SUPFAM" id="SSF53681">
    <property type="entry name" value="Aspartate/glutamate racemase"/>
    <property type="match status" value="2"/>
</dbReference>
<reference evidence="3 4" key="1">
    <citation type="submission" date="2021-04" db="EMBL/GenBank/DDBJ databases">
        <authorList>
            <person name="Rakotoarivonina H."/>
        </authorList>
    </citation>
    <scope>NUCLEOTIDE SEQUENCE [LARGE SCALE GENOMIC DNA]</scope>
    <source>
        <strain evidence="3 4">XE</strain>
    </source>
</reference>
<dbReference type="EMBL" id="CAJRAY010000064">
    <property type="protein sequence ID" value="CAG5089261.1"/>
    <property type="molecule type" value="Genomic_DNA"/>
</dbReference>
<dbReference type="RefSeq" id="WP_213484922.1">
    <property type="nucleotide sequence ID" value="NZ_CAJRAY010000064.1"/>
</dbReference>
<name>A0ABM8V5S0_THEXY</name>
<comment type="caution">
    <text evidence="3">The sequence shown here is derived from an EMBL/GenBank/DDBJ whole genome shotgun (WGS) entry which is preliminary data.</text>
</comment>
<dbReference type="EC" id="5.1.1.13" evidence="3"/>
<proteinExistence type="inferred from homology"/>
<evidence type="ECO:0000256" key="2">
    <source>
        <dbReference type="ARBA" id="ARBA00023235"/>
    </source>
</evidence>
<evidence type="ECO:0000256" key="1">
    <source>
        <dbReference type="ARBA" id="ARBA00007847"/>
    </source>
</evidence>
<dbReference type="NCBIfam" id="TIGR00035">
    <property type="entry name" value="asp_race"/>
    <property type="match status" value="1"/>
</dbReference>
<keyword evidence="4" id="KW-1185">Reference proteome</keyword>
<organism evidence="3 4">
    <name type="scientific">Thermobacillus xylanilyticus</name>
    <dbReference type="NCBI Taxonomy" id="76633"/>
    <lineage>
        <taxon>Bacteria</taxon>
        <taxon>Bacillati</taxon>
        <taxon>Bacillota</taxon>
        <taxon>Bacilli</taxon>
        <taxon>Bacillales</taxon>
        <taxon>Paenibacillaceae</taxon>
        <taxon>Thermobacillus</taxon>
    </lineage>
</organism>
<gene>
    <name evidence="3" type="primary">txxe 1821-racD</name>
    <name evidence="3" type="ORF">TXXE_12815</name>
</gene>
<evidence type="ECO:0000313" key="3">
    <source>
        <dbReference type="EMBL" id="CAG5089261.1"/>
    </source>
</evidence>
<dbReference type="GO" id="GO:0047689">
    <property type="term" value="F:aspartate racemase activity"/>
    <property type="evidence" value="ECO:0007669"/>
    <property type="project" value="UniProtKB-EC"/>
</dbReference>
<keyword evidence="2 3" id="KW-0413">Isomerase</keyword>
<dbReference type="InterPro" id="IPR004380">
    <property type="entry name" value="Asp_race"/>
</dbReference>
<comment type="similarity">
    <text evidence="1">Belongs to the aspartate/glutamate racemases family.</text>
</comment>
<dbReference type="InterPro" id="IPR015942">
    <property type="entry name" value="Asp/Glu/hydantoin_racemase"/>
</dbReference>
<dbReference type="Proteomes" id="UP000681526">
    <property type="component" value="Unassembled WGS sequence"/>
</dbReference>
<dbReference type="PANTHER" id="PTHR21198:SF7">
    <property type="entry name" value="ASPARTATE-GLUTAMATE RACEMASE FAMILY"/>
    <property type="match status" value="1"/>
</dbReference>
<protein>
    <submittedName>
        <fullName evidence="3">Aspartate racemase</fullName>
        <ecNumber evidence="3">5.1.1.13</ecNumber>
    </submittedName>
</protein>
<dbReference type="PANTHER" id="PTHR21198">
    <property type="entry name" value="GLUTAMATE RACEMASE"/>
    <property type="match status" value="1"/>
</dbReference>
<accession>A0ABM8V5S0</accession>
<dbReference type="Pfam" id="PF01177">
    <property type="entry name" value="Asp_Glu_race"/>
    <property type="match status" value="1"/>
</dbReference>